<dbReference type="InterPro" id="IPR013189">
    <property type="entry name" value="Glyco_hydro_32_C"/>
</dbReference>
<proteinExistence type="inferred from homology"/>
<comment type="similarity">
    <text evidence="1 4">Belongs to the glycosyl hydrolase 32 family.</text>
</comment>
<dbReference type="InterPro" id="IPR001362">
    <property type="entry name" value="Glyco_hydro_32"/>
</dbReference>
<accession>A0A9Q9DRN0</accession>
<gene>
    <name evidence="7" type="ORF">yc1106_02835</name>
</gene>
<keyword evidence="3 4" id="KW-0326">Glycosidase</keyword>
<dbReference type="SUPFAM" id="SSF49899">
    <property type="entry name" value="Concanavalin A-like lectins/glucanases"/>
    <property type="match status" value="1"/>
</dbReference>
<dbReference type="SUPFAM" id="SSF75005">
    <property type="entry name" value="Arabinanase/levansucrase/invertase"/>
    <property type="match status" value="1"/>
</dbReference>
<evidence type="ECO:0000313" key="8">
    <source>
        <dbReference type="Proteomes" id="UP001056012"/>
    </source>
</evidence>
<evidence type="ECO:0000259" key="6">
    <source>
        <dbReference type="Pfam" id="PF08244"/>
    </source>
</evidence>
<dbReference type="GO" id="GO:0005987">
    <property type="term" value="P:sucrose catabolic process"/>
    <property type="evidence" value="ECO:0007669"/>
    <property type="project" value="TreeGrafter"/>
</dbReference>
<evidence type="ECO:0000259" key="5">
    <source>
        <dbReference type="Pfam" id="PF00251"/>
    </source>
</evidence>
<dbReference type="SMART" id="SM00640">
    <property type="entry name" value="Glyco_32"/>
    <property type="match status" value="1"/>
</dbReference>
<evidence type="ECO:0000256" key="1">
    <source>
        <dbReference type="ARBA" id="ARBA00009902"/>
    </source>
</evidence>
<protein>
    <submittedName>
        <fullName evidence="7">Glycoside hydrolase family 32 protein</fullName>
    </submittedName>
</protein>
<dbReference type="AlphaFoldDB" id="A0A9Q9DRN0"/>
<dbReference type="InterPro" id="IPR023296">
    <property type="entry name" value="Glyco_hydro_beta-prop_sf"/>
</dbReference>
<dbReference type="Pfam" id="PF00251">
    <property type="entry name" value="Glyco_hydro_32N"/>
    <property type="match status" value="1"/>
</dbReference>
<dbReference type="EMBL" id="CP089275">
    <property type="protein sequence ID" value="USP75561.1"/>
    <property type="molecule type" value="Genomic_DNA"/>
</dbReference>
<evidence type="ECO:0000256" key="4">
    <source>
        <dbReference type="RuleBase" id="RU362110"/>
    </source>
</evidence>
<dbReference type="Proteomes" id="UP001056012">
    <property type="component" value="Chromosome 2"/>
</dbReference>
<name>A0A9Q9DRN0_CURCL</name>
<feature type="domain" description="Glycosyl hydrolase family 32 C-terminal" evidence="6">
    <location>
        <begin position="454"/>
        <end position="622"/>
    </location>
</feature>
<dbReference type="VEuPathDB" id="FungiDB:yc1106_02835"/>
<dbReference type="Gene3D" id="2.115.10.20">
    <property type="entry name" value="Glycosyl hydrolase domain, family 43"/>
    <property type="match status" value="1"/>
</dbReference>
<dbReference type="OrthoDB" id="202537at2759"/>
<dbReference type="PANTHER" id="PTHR42800">
    <property type="entry name" value="EXOINULINASE INUD (AFU_ORTHOLOGUE AFUA_5G00480)"/>
    <property type="match status" value="1"/>
</dbReference>
<dbReference type="InterPro" id="IPR013320">
    <property type="entry name" value="ConA-like_dom_sf"/>
</dbReference>
<reference evidence="7" key="1">
    <citation type="submission" date="2021-12" db="EMBL/GenBank/DDBJ databases">
        <title>Curvularia clavata genome.</title>
        <authorList>
            <person name="Cao Y."/>
        </authorList>
    </citation>
    <scope>NUCLEOTIDE SEQUENCE</scope>
    <source>
        <strain evidence="7">Yc1106</strain>
    </source>
</reference>
<dbReference type="GO" id="GO:0005737">
    <property type="term" value="C:cytoplasm"/>
    <property type="evidence" value="ECO:0007669"/>
    <property type="project" value="TreeGrafter"/>
</dbReference>
<sequence>MKLSSPVLVVPLATLATSWILPRQNAIDHNAAPPNLSTLANNSLFYTWRPKAHVLPASGQIGDPCMLYTDPETGLFHVGYLHLGASGATTKDLVTYKDLNPDSAPFIRAGGINDPVAVFDGSVIEKGVNGTPTLLYTSVSYLPIHWTIRYPKGAETQSLAYARDGGRKFEKARFGPVIPSPPFAVNVTAFRDPYVFQSPQVDALLGKKKDTWYTVISGGVHGVGPTMFLYAQYEKDEDEFQTWEYLGEWWNEPANSTWTEEGWAGRWGYNFEVANVFSLDERGANTEGETFLTIGAEWSRAPIVPQVSEERDMLWVAGKQSIVDGKLKFEPTMAGRMDAGRSAYAAAGKLVPADSQASWASGAPDRAISYLWLTGDLYGSPNFPITAQQNWTGSLLLPRELTRCHLDVIDNALSREKGAWRIEQSEKSSNSQGNTVRLTTMCQKIAREVISAFQNQATNTITLPSGTRASGTKQKLPQTPKSNHYMLTASITFPSRSKSMKSGFTILSGAHETTRVLYDISREHMVVERANSSAAASTTSGLPTYDESGLFRLFDIPSPSGNGTQVETLNLTIVVDGGVVEVHANDRFALSTWVRPWYTDSRDIAFFVEGGDVHLGNVTVYEGLVDAWPSRNKKAA</sequence>
<dbReference type="Gene3D" id="2.60.120.560">
    <property type="entry name" value="Exo-inulinase, domain 1"/>
    <property type="match status" value="1"/>
</dbReference>
<keyword evidence="8" id="KW-1185">Reference proteome</keyword>
<dbReference type="PANTHER" id="PTHR42800:SF3">
    <property type="entry name" value="GLYCOSYL HYDROLASE FAMILY 32 N-TERMINAL DOMAIN-CONTAINING PROTEIN"/>
    <property type="match status" value="1"/>
</dbReference>
<keyword evidence="2 4" id="KW-0378">Hydrolase</keyword>
<dbReference type="CDD" id="cd18621">
    <property type="entry name" value="GH32_XdINV-like"/>
    <property type="match status" value="1"/>
</dbReference>
<feature type="domain" description="Glycosyl hydrolase family 32 N-terminal" evidence="5">
    <location>
        <begin position="88"/>
        <end position="402"/>
    </location>
</feature>
<evidence type="ECO:0000256" key="2">
    <source>
        <dbReference type="ARBA" id="ARBA00022801"/>
    </source>
</evidence>
<dbReference type="GO" id="GO:0004575">
    <property type="term" value="F:sucrose alpha-glucosidase activity"/>
    <property type="evidence" value="ECO:0007669"/>
    <property type="project" value="TreeGrafter"/>
</dbReference>
<evidence type="ECO:0000256" key="3">
    <source>
        <dbReference type="ARBA" id="ARBA00023295"/>
    </source>
</evidence>
<dbReference type="InterPro" id="IPR013148">
    <property type="entry name" value="Glyco_hydro_32_N"/>
</dbReference>
<organism evidence="7 8">
    <name type="scientific">Curvularia clavata</name>
    <dbReference type="NCBI Taxonomy" id="95742"/>
    <lineage>
        <taxon>Eukaryota</taxon>
        <taxon>Fungi</taxon>
        <taxon>Dikarya</taxon>
        <taxon>Ascomycota</taxon>
        <taxon>Pezizomycotina</taxon>
        <taxon>Dothideomycetes</taxon>
        <taxon>Pleosporomycetidae</taxon>
        <taxon>Pleosporales</taxon>
        <taxon>Pleosporineae</taxon>
        <taxon>Pleosporaceae</taxon>
        <taxon>Curvularia</taxon>
    </lineage>
</organism>
<dbReference type="Pfam" id="PF08244">
    <property type="entry name" value="Glyco_hydro_32C"/>
    <property type="match status" value="1"/>
</dbReference>
<evidence type="ECO:0000313" key="7">
    <source>
        <dbReference type="EMBL" id="USP75561.1"/>
    </source>
</evidence>